<dbReference type="RefSeq" id="WP_035570496.1">
    <property type="nucleotide sequence ID" value="NZ_ARYH01000001.1"/>
</dbReference>
<keyword evidence="6" id="KW-0521">NADP</keyword>
<dbReference type="SUPFAM" id="SSF51735">
    <property type="entry name" value="NAD(P)-binding Rossmann-fold domains"/>
    <property type="match status" value="1"/>
</dbReference>
<evidence type="ECO:0000256" key="2">
    <source>
        <dbReference type="ARBA" id="ARBA00010944"/>
    </source>
</evidence>
<dbReference type="PANTHER" id="PTHR10491">
    <property type="entry name" value="DTDP-4-DEHYDRORHAMNOSE REDUCTASE"/>
    <property type="match status" value="1"/>
</dbReference>
<evidence type="ECO:0000256" key="4">
    <source>
        <dbReference type="ARBA" id="ARBA00017099"/>
    </source>
</evidence>
<dbReference type="Gene3D" id="3.40.50.720">
    <property type="entry name" value="NAD(P)-binding Rossmann-like Domain"/>
    <property type="match status" value="1"/>
</dbReference>
<dbReference type="GO" id="GO:0019305">
    <property type="term" value="P:dTDP-rhamnose biosynthetic process"/>
    <property type="evidence" value="ECO:0007669"/>
    <property type="project" value="UniProtKB-UniPathway"/>
</dbReference>
<dbReference type="CDD" id="cd05254">
    <property type="entry name" value="dTDP_HR_like_SDR_e"/>
    <property type="match status" value="1"/>
</dbReference>
<dbReference type="UniPathway" id="UPA00124"/>
<dbReference type="InterPro" id="IPR036291">
    <property type="entry name" value="NAD(P)-bd_dom_sf"/>
</dbReference>
<comment type="caution">
    <text evidence="8">The sequence shown here is derived from an EMBL/GenBank/DDBJ whole genome shotgun (WGS) entry which is preliminary data.</text>
</comment>
<proteinExistence type="inferred from homology"/>
<dbReference type="InterPro" id="IPR005913">
    <property type="entry name" value="dTDP_dehydrorham_reduct"/>
</dbReference>
<comment type="function">
    <text evidence="6">Catalyzes the reduction of dTDP-6-deoxy-L-lyxo-4-hexulose to yield dTDP-L-rhamnose.</text>
</comment>
<dbReference type="PATRIC" id="fig|1280949.3.peg.1724"/>
<dbReference type="Pfam" id="PF04321">
    <property type="entry name" value="RmlD_sub_bind"/>
    <property type="match status" value="1"/>
</dbReference>
<dbReference type="EC" id="1.1.1.133" evidence="3 6"/>
<evidence type="ECO:0000256" key="6">
    <source>
        <dbReference type="RuleBase" id="RU364082"/>
    </source>
</evidence>
<dbReference type="EMBL" id="ARYH01000001">
    <property type="protein sequence ID" value="KCZ85702.1"/>
    <property type="molecule type" value="Genomic_DNA"/>
</dbReference>
<protein>
    <recommendedName>
        <fullName evidence="4 6">dTDP-4-dehydrorhamnose reductase</fullName>
        <ecNumber evidence="3 6">1.1.1.133</ecNumber>
    </recommendedName>
</protein>
<comment type="similarity">
    <text evidence="2 6">Belongs to the dTDP-4-dehydrorhamnose reductase family.</text>
</comment>
<dbReference type="Gene3D" id="3.90.25.10">
    <property type="entry name" value="UDP-galactose 4-epimerase, domain 1"/>
    <property type="match status" value="1"/>
</dbReference>
<dbReference type="PANTHER" id="PTHR10491:SF4">
    <property type="entry name" value="METHIONINE ADENOSYLTRANSFERASE 2 SUBUNIT BETA"/>
    <property type="match status" value="1"/>
</dbReference>
<dbReference type="OrthoDB" id="9803892at2"/>
<dbReference type="NCBIfam" id="TIGR01214">
    <property type="entry name" value="rmlD"/>
    <property type="match status" value="1"/>
</dbReference>
<sequence>MRILLFGASGQVGYEAQRLAAGEGITLVALDRAAADLTNPGEAARLIAETECDAVINAAAYTAVDKAESETDLAMAVNGVAPGEMAAACAAKGVPFIHFSTDYVFPGDAVEPYTELDATGPQGAYGRTKLAGEEAVLGAGGAAAVLRLSWVFSGHGNNFVKTMLRVGQERGSVRVVDDQIGKPTPASGAAQAAFAVAKRLVADPSVGGLYHFAGDRAVSWAGFAREIFEVAGLEVPVEPITTDEFPTPAQRPPWSVLDTSRFEAVFGRPAPDWRAELVRIIPALTAPAEN</sequence>
<name>A0A069E6P4_9PROT</name>
<dbReference type="GO" id="GO:0005829">
    <property type="term" value="C:cytosol"/>
    <property type="evidence" value="ECO:0007669"/>
    <property type="project" value="TreeGrafter"/>
</dbReference>
<dbReference type="InterPro" id="IPR029903">
    <property type="entry name" value="RmlD-like-bd"/>
</dbReference>
<evidence type="ECO:0000313" key="9">
    <source>
        <dbReference type="Proteomes" id="UP000027446"/>
    </source>
</evidence>
<evidence type="ECO:0000256" key="5">
    <source>
        <dbReference type="ARBA" id="ARBA00048200"/>
    </source>
</evidence>
<keyword evidence="6" id="KW-0560">Oxidoreductase</keyword>
<keyword evidence="9" id="KW-1185">Reference proteome</keyword>
<dbReference type="STRING" id="1280949.HAD_08455"/>
<evidence type="ECO:0000256" key="1">
    <source>
        <dbReference type="ARBA" id="ARBA00004781"/>
    </source>
</evidence>
<evidence type="ECO:0000256" key="3">
    <source>
        <dbReference type="ARBA" id="ARBA00012929"/>
    </source>
</evidence>
<accession>A0A069E6P4</accession>
<comment type="catalytic activity">
    <reaction evidence="5 6">
        <text>dTDP-beta-L-rhamnose + NADP(+) = dTDP-4-dehydro-beta-L-rhamnose + NADPH + H(+)</text>
        <dbReference type="Rhea" id="RHEA:21796"/>
        <dbReference type="ChEBI" id="CHEBI:15378"/>
        <dbReference type="ChEBI" id="CHEBI:57510"/>
        <dbReference type="ChEBI" id="CHEBI:57783"/>
        <dbReference type="ChEBI" id="CHEBI:58349"/>
        <dbReference type="ChEBI" id="CHEBI:62830"/>
        <dbReference type="EC" id="1.1.1.133"/>
    </reaction>
</comment>
<evidence type="ECO:0000259" key="7">
    <source>
        <dbReference type="Pfam" id="PF04321"/>
    </source>
</evidence>
<organism evidence="8 9">
    <name type="scientific">Hyphomonas adhaerens MHS-3</name>
    <dbReference type="NCBI Taxonomy" id="1280949"/>
    <lineage>
        <taxon>Bacteria</taxon>
        <taxon>Pseudomonadati</taxon>
        <taxon>Pseudomonadota</taxon>
        <taxon>Alphaproteobacteria</taxon>
        <taxon>Hyphomonadales</taxon>
        <taxon>Hyphomonadaceae</taxon>
        <taxon>Hyphomonas</taxon>
    </lineage>
</organism>
<feature type="domain" description="RmlD-like substrate binding" evidence="7">
    <location>
        <begin position="1"/>
        <end position="283"/>
    </location>
</feature>
<dbReference type="eggNOG" id="COG1091">
    <property type="taxonomic scope" value="Bacteria"/>
</dbReference>
<gene>
    <name evidence="8" type="ORF">HAD_08455</name>
</gene>
<dbReference type="Proteomes" id="UP000027446">
    <property type="component" value="Unassembled WGS sequence"/>
</dbReference>
<evidence type="ECO:0000313" key="8">
    <source>
        <dbReference type="EMBL" id="KCZ85702.1"/>
    </source>
</evidence>
<comment type="pathway">
    <text evidence="1 6">Carbohydrate biosynthesis; dTDP-L-rhamnose biosynthesis.</text>
</comment>
<dbReference type="AlphaFoldDB" id="A0A069E6P4"/>
<comment type="cofactor">
    <cofactor evidence="6">
        <name>Mg(2+)</name>
        <dbReference type="ChEBI" id="CHEBI:18420"/>
    </cofactor>
    <text evidence="6">Binds 1 Mg(2+) ion per monomer.</text>
</comment>
<dbReference type="GO" id="GO:0008831">
    <property type="term" value="F:dTDP-4-dehydrorhamnose reductase activity"/>
    <property type="evidence" value="ECO:0007669"/>
    <property type="project" value="UniProtKB-EC"/>
</dbReference>
<reference evidence="8 9" key="1">
    <citation type="journal article" date="2014" name="Antonie Van Leeuwenhoek">
        <title>Hyphomonas beringensis sp. nov. and Hyphomonas chukchiensis sp. nov., isolated from surface seawater of the Bering Sea and Chukchi Sea.</title>
        <authorList>
            <person name="Li C."/>
            <person name="Lai Q."/>
            <person name="Li G."/>
            <person name="Dong C."/>
            <person name="Wang J."/>
            <person name="Liao Y."/>
            <person name="Shao Z."/>
        </authorList>
    </citation>
    <scope>NUCLEOTIDE SEQUENCE [LARGE SCALE GENOMIC DNA]</scope>
    <source>
        <strain evidence="8 9">MHS-3</strain>
    </source>
</reference>